<feature type="non-terminal residue" evidence="1">
    <location>
        <position position="75"/>
    </location>
</feature>
<organism evidence="1 2">
    <name type="scientific">Pristionchus mayeri</name>
    <dbReference type="NCBI Taxonomy" id="1317129"/>
    <lineage>
        <taxon>Eukaryota</taxon>
        <taxon>Metazoa</taxon>
        <taxon>Ecdysozoa</taxon>
        <taxon>Nematoda</taxon>
        <taxon>Chromadorea</taxon>
        <taxon>Rhabditida</taxon>
        <taxon>Rhabditina</taxon>
        <taxon>Diplogasteromorpha</taxon>
        <taxon>Diplogasteroidea</taxon>
        <taxon>Neodiplogasteridae</taxon>
        <taxon>Pristionchus</taxon>
    </lineage>
</organism>
<comment type="caution">
    <text evidence="1">The sequence shown here is derived from an EMBL/GenBank/DDBJ whole genome shotgun (WGS) entry which is preliminary data.</text>
</comment>
<dbReference type="EMBL" id="BTRK01000003">
    <property type="protein sequence ID" value="GMR42902.1"/>
    <property type="molecule type" value="Genomic_DNA"/>
</dbReference>
<reference evidence="2" key="1">
    <citation type="submission" date="2022-10" db="EMBL/GenBank/DDBJ databases">
        <title>Genome assembly of Pristionchus species.</title>
        <authorList>
            <person name="Yoshida K."/>
            <person name="Sommer R.J."/>
        </authorList>
    </citation>
    <scope>NUCLEOTIDE SEQUENCE [LARGE SCALE GENOMIC DNA]</scope>
    <source>
        <strain evidence="2">RS5460</strain>
    </source>
</reference>
<dbReference type="AlphaFoldDB" id="A0AAN5CG54"/>
<dbReference type="Proteomes" id="UP001328107">
    <property type="component" value="Unassembled WGS sequence"/>
</dbReference>
<accession>A0AAN5CG54</accession>
<protein>
    <submittedName>
        <fullName evidence="1">Uncharacterized protein</fullName>
    </submittedName>
</protein>
<name>A0AAN5CG54_9BILA</name>
<evidence type="ECO:0000313" key="2">
    <source>
        <dbReference type="Proteomes" id="UP001328107"/>
    </source>
</evidence>
<keyword evidence="2" id="KW-1185">Reference proteome</keyword>
<proteinExistence type="predicted"/>
<evidence type="ECO:0000313" key="1">
    <source>
        <dbReference type="EMBL" id="GMR42902.1"/>
    </source>
</evidence>
<sequence length="75" mass="9085">MVTMLIQFLLYQKNSESIALLMIELGKLRSRVVYNVRRNTFYITHPHLEENHKWFMEEWKLHLAQLAIFDDCTLC</sequence>
<gene>
    <name evidence="1" type="ORF">PMAYCL1PPCAC_13097</name>
</gene>